<dbReference type="Proteomes" id="UP000503011">
    <property type="component" value="Chromosome"/>
</dbReference>
<sequence>MSEPPFSSQTPPATTPPTVPPQSPSDPRPPNDLLVGRVTRGGSGPCFGLETDDGKQYALYSAESLSLKVGETIRVRTAPLHLKINCGPGEHLSAVTVSRVG</sequence>
<dbReference type="EMBL" id="AP022871">
    <property type="protein sequence ID" value="BCB86415.1"/>
    <property type="molecule type" value="Genomic_DNA"/>
</dbReference>
<reference evidence="2 3" key="2">
    <citation type="submission" date="2020-03" db="EMBL/GenBank/DDBJ databases">
        <authorList>
            <person name="Ichikawa N."/>
            <person name="Kimura A."/>
            <person name="Kitahashi Y."/>
            <person name="Uohara A."/>
        </authorList>
    </citation>
    <scope>NUCLEOTIDE SEQUENCE [LARGE SCALE GENOMIC DNA]</scope>
    <source>
        <strain evidence="2 3">NBRC 105367</strain>
    </source>
</reference>
<evidence type="ECO:0000256" key="1">
    <source>
        <dbReference type="SAM" id="MobiDB-lite"/>
    </source>
</evidence>
<accession>A0A6F8YJW2</accession>
<keyword evidence="3" id="KW-1185">Reference proteome</keyword>
<feature type="region of interest" description="Disordered" evidence="1">
    <location>
        <begin position="1"/>
        <end position="47"/>
    </location>
</feature>
<dbReference type="AlphaFoldDB" id="A0A6F8YJW2"/>
<feature type="compositionally biased region" description="Low complexity" evidence="1">
    <location>
        <begin position="1"/>
        <end position="12"/>
    </location>
</feature>
<dbReference type="KEGG" id="psuu:Psuf_037280"/>
<evidence type="ECO:0000313" key="3">
    <source>
        <dbReference type="Proteomes" id="UP000503011"/>
    </source>
</evidence>
<dbReference type="RefSeq" id="WP_173158240.1">
    <property type="nucleotide sequence ID" value="NZ_AP022871.1"/>
</dbReference>
<name>A0A6F8YJW2_9ACTN</name>
<proteinExistence type="predicted"/>
<gene>
    <name evidence="2" type="ORF">Psuf_037280</name>
</gene>
<evidence type="ECO:0000313" key="2">
    <source>
        <dbReference type="EMBL" id="BCB86415.1"/>
    </source>
</evidence>
<protein>
    <submittedName>
        <fullName evidence="2">Uncharacterized protein</fullName>
    </submittedName>
</protein>
<reference evidence="2 3" key="1">
    <citation type="submission" date="2020-03" db="EMBL/GenBank/DDBJ databases">
        <title>Whole genome shotgun sequence of Phytohabitans suffuscus NBRC 105367.</title>
        <authorList>
            <person name="Komaki H."/>
            <person name="Tamura T."/>
        </authorList>
    </citation>
    <scope>NUCLEOTIDE SEQUENCE [LARGE SCALE GENOMIC DNA]</scope>
    <source>
        <strain evidence="2 3">NBRC 105367</strain>
    </source>
</reference>
<organism evidence="2 3">
    <name type="scientific">Phytohabitans suffuscus</name>
    <dbReference type="NCBI Taxonomy" id="624315"/>
    <lineage>
        <taxon>Bacteria</taxon>
        <taxon>Bacillati</taxon>
        <taxon>Actinomycetota</taxon>
        <taxon>Actinomycetes</taxon>
        <taxon>Micromonosporales</taxon>
        <taxon>Micromonosporaceae</taxon>
    </lineage>
</organism>
<feature type="compositionally biased region" description="Pro residues" evidence="1">
    <location>
        <begin position="13"/>
        <end position="30"/>
    </location>
</feature>